<feature type="compositionally biased region" description="Basic and acidic residues" evidence="1">
    <location>
        <begin position="1"/>
        <end position="10"/>
    </location>
</feature>
<dbReference type="PANTHER" id="PTHR31569:SF4">
    <property type="entry name" value="SWIM-TYPE DOMAIN-CONTAINING PROTEIN"/>
    <property type="match status" value="1"/>
</dbReference>
<sequence>MLRPRTRERLPPTQAAVDNGGDEGDKNSLGDDLDADGEKDEGEDEEKDGEDPGAGADDSSETGEASVDDSTFVSSRAHWQDHNSPRRPQPCPKHKKSRLTDAKRARTVLEEFCDQNGGNSAELVICGERNVASVVTFQTAKMKRLFEAFPEVIMVDSTYNTNTNRYKLLSFVVYDVFGKGQYVHHALVESDEMVNLRQSLEVFKDNNPGWKNVRVVMTAKAVHEKDVLRDMLPHARQLLCQLHVITGRTLRRTCEEGRESSCLPTRIREECGGTSVADLELASLPLQISKFAFNLVSGQHELATGPNANYDVDLDNPGKAAMTAPTTGNVYRVGTLCNCISIQTCLLPYHPRERLADGDSGASKIFENLLKIPRAAAKSEYKSYVEATNLGTSRVPGDMLEGHQLFDFRENLWLHTTSILVSLLALRDEYPGLGVISPSFHDVCLLEQKRRTAGGLGAGNPEYARVIGAMNVGAHWVVFFINRKNKVCKTFDPLQSNVNYKTVEKRVRSVMEPILDLKDQVHFERIEWCTQQD</sequence>
<dbReference type="InterPro" id="IPR038765">
    <property type="entry name" value="Papain-like_cys_pep_sf"/>
</dbReference>
<dbReference type="VEuPathDB" id="FungiDB:PC110_g19117"/>
<dbReference type="Proteomes" id="UP000774804">
    <property type="component" value="Unassembled WGS sequence"/>
</dbReference>
<gene>
    <name evidence="3" type="ORF">PC115_g5675</name>
</gene>
<comment type="caution">
    <text evidence="3">The sequence shown here is derived from an EMBL/GenBank/DDBJ whole genome shotgun (WGS) entry which is preliminary data.</text>
</comment>
<dbReference type="InterPro" id="IPR052579">
    <property type="entry name" value="Zinc_finger_SWIM"/>
</dbReference>
<dbReference type="Pfam" id="PF21056">
    <property type="entry name" value="ZSWIM1-3_RNaseH-like"/>
    <property type="match status" value="1"/>
</dbReference>
<name>A0A8T1D3L1_9STRA</name>
<dbReference type="InterPro" id="IPR048324">
    <property type="entry name" value="ZSWIM1-3_RNaseH-like"/>
</dbReference>
<accession>A0A8T1D3L1</accession>
<evidence type="ECO:0000313" key="4">
    <source>
        <dbReference type="Proteomes" id="UP000774804"/>
    </source>
</evidence>
<evidence type="ECO:0000313" key="3">
    <source>
        <dbReference type="EMBL" id="KAG2932794.1"/>
    </source>
</evidence>
<feature type="domain" description="ZSWIM1/3 RNaseH-like" evidence="2">
    <location>
        <begin position="110"/>
        <end position="238"/>
    </location>
</feature>
<protein>
    <recommendedName>
        <fullName evidence="2">ZSWIM1/3 RNaseH-like domain-containing protein</fullName>
    </recommendedName>
</protein>
<proteinExistence type="predicted"/>
<feature type="compositionally biased region" description="Acidic residues" evidence="1">
    <location>
        <begin position="31"/>
        <end position="51"/>
    </location>
</feature>
<dbReference type="PANTHER" id="PTHR31569">
    <property type="entry name" value="SWIM-TYPE DOMAIN-CONTAINING PROTEIN"/>
    <property type="match status" value="1"/>
</dbReference>
<dbReference type="AlphaFoldDB" id="A0A8T1D3L1"/>
<evidence type="ECO:0000259" key="2">
    <source>
        <dbReference type="Pfam" id="PF21056"/>
    </source>
</evidence>
<organism evidence="3 4">
    <name type="scientific">Phytophthora cactorum</name>
    <dbReference type="NCBI Taxonomy" id="29920"/>
    <lineage>
        <taxon>Eukaryota</taxon>
        <taxon>Sar</taxon>
        <taxon>Stramenopiles</taxon>
        <taxon>Oomycota</taxon>
        <taxon>Peronosporomycetes</taxon>
        <taxon>Peronosporales</taxon>
        <taxon>Peronosporaceae</taxon>
        <taxon>Phytophthora</taxon>
    </lineage>
</organism>
<dbReference type="VEuPathDB" id="FungiDB:PC110_g16919"/>
<dbReference type="SUPFAM" id="SSF54001">
    <property type="entry name" value="Cysteine proteinases"/>
    <property type="match status" value="1"/>
</dbReference>
<reference evidence="3" key="1">
    <citation type="submission" date="2018-10" db="EMBL/GenBank/DDBJ databases">
        <title>Effector identification in a new, highly contiguous assembly of the strawberry crown rot pathogen Phytophthora cactorum.</title>
        <authorList>
            <person name="Armitage A.D."/>
            <person name="Nellist C.F."/>
            <person name="Bates H."/>
            <person name="Vickerstaff R.J."/>
            <person name="Harrison R.J."/>
        </authorList>
    </citation>
    <scope>NUCLEOTIDE SEQUENCE</scope>
    <source>
        <strain evidence="3">4032</strain>
    </source>
</reference>
<evidence type="ECO:0000256" key="1">
    <source>
        <dbReference type="SAM" id="MobiDB-lite"/>
    </source>
</evidence>
<feature type="region of interest" description="Disordered" evidence="1">
    <location>
        <begin position="1"/>
        <end position="100"/>
    </location>
</feature>
<dbReference type="EMBL" id="RCMI01000119">
    <property type="protein sequence ID" value="KAG2932794.1"/>
    <property type="molecule type" value="Genomic_DNA"/>
</dbReference>